<proteinExistence type="predicted"/>
<sequence length="714" mass="77343">MDSPHATEELANTDCELILRSLTTCDVSELSLSLSKLCTLDKQTREQSRIERLQALEVCWESHVCGREAEQQALELLLLQCIQADFADDLCSEDMEVQSTARLLSQVCRFIVALLQDQSATADALQVLEAAFQSSSQGLGCLHRSLQQVEQCSHDLCNRVSLAAADFLRTASTAFWSERWLSIAGVQTFATVSKTMQAAMKEAAVPLMGCLIMQALCHNQESESQAAALELEPLHELVKLGTTAGDLIAGRSPLSPVKEFRSFAVLNVAWTSVARLLLAVPEASRESINTKGAVTTVLNLLVTYLEADFKLLVSANQTNQLKVVLFWLQHIVKIAAGYPQAAVSFWPDLAATTSRMFDSLRVNMPAETGAEQRVLPRLVHILLETVNGCADQDVAAGLAMLALLTSCYKDREEGARDSWAGCEECLFLQAVQAHPVRLQLLLAVWAALCRHAEPALAEQHISILYMMLENTTALEAPDTPSFSPLPAQLTLLLGGLLPACPPDLAQSILCSMIEAGEAGARVDARGAALLAATLRVANLELVDDGPIPDCLPAVTSLAGVVVQLVLSGCAEAEPGPALPLYMAPSLHVLANLLSCCTAEQLASLMPAFQHLQRQPEVACAVATCCAGLTDMQPPPKQLFQSVMEATHWACQHEAMESLLAYVRCPSTGDFKALVPNTLIDPDSRGEELAEEPFVSLLKQYMQRVHTRQWSVLQG</sequence>
<evidence type="ECO:0000313" key="1">
    <source>
        <dbReference type="EMBL" id="KAK9809899.1"/>
    </source>
</evidence>
<evidence type="ECO:0000313" key="2">
    <source>
        <dbReference type="Proteomes" id="UP001489004"/>
    </source>
</evidence>
<accession>A0AAW1PP68</accession>
<name>A0AAW1PP68_9CHLO</name>
<evidence type="ECO:0008006" key="3">
    <source>
        <dbReference type="Google" id="ProtNLM"/>
    </source>
</evidence>
<keyword evidence="2" id="KW-1185">Reference proteome</keyword>
<organism evidence="1 2">
    <name type="scientific">[Myrmecia] bisecta</name>
    <dbReference type="NCBI Taxonomy" id="41462"/>
    <lineage>
        <taxon>Eukaryota</taxon>
        <taxon>Viridiplantae</taxon>
        <taxon>Chlorophyta</taxon>
        <taxon>core chlorophytes</taxon>
        <taxon>Trebouxiophyceae</taxon>
        <taxon>Trebouxiales</taxon>
        <taxon>Trebouxiaceae</taxon>
        <taxon>Myrmecia</taxon>
    </lineage>
</organism>
<reference evidence="1 2" key="1">
    <citation type="journal article" date="2024" name="Nat. Commun.">
        <title>Phylogenomics reveals the evolutionary origins of lichenization in chlorophyte algae.</title>
        <authorList>
            <person name="Puginier C."/>
            <person name="Libourel C."/>
            <person name="Otte J."/>
            <person name="Skaloud P."/>
            <person name="Haon M."/>
            <person name="Grisel S."/>
            <person name="Petersen M."/>
            <person name="Berrin J.G."/>
            <person name="Delaux P.M."/>
            <person name="Dal Grande F."/>
            <person name="Keller J."/>
        </authorList>
    </citation>
    <scope>NUCLEOTIDE SEQUENCE [LARGE SCALE GENOMIC DNA]</scope>
    <source>
        <strain evidence="1 2">SAG 2043</strain>
    </source>
</reference>
<protein>
    <recommendedName>
        <fullName evidence="3">Neurochondrin</fullName>
    </recommendedName>
</protein>
<dbReference type="Proteomes" id="UP001489004">
    <property type="component" value="Unassembled WGS sequence"/>
</dbReference>
<dbReference type="EMBL" id="JALJOR010000010">
    <property type="protein sequence ID" value="KAK9809899.1"/>
    <property type="molecule type" value="Genomic_DNA"/>
</dbReference>
<comment type="caution">
    <text evidence="1">The sequence shown here is derived from an EMBL/GenBank/DDBJ whole genome shotgun (WGS) entry which is preliminary data.</text>
</comment>
<gene>
    <name evidence="1" type="ORF">WJX72_001244</name>
</gene>
<dbReference type="AlphaFoldDB" id="A0AAW1PP68"/>